<evidence type="ECO:0000256" key="1">
    <source>
        <dbReference type="ARBA" id="ARBA00022741"/>
    </source>
</evidence>
<dbReference type="Proteomes" id="UP000198280">
    <property type="component" value="Unassembled WGS sequence"/>
</dbReference>
<dbReference type="GO" id="GO:0005737">
    <property type="term" value="C:cytoplasm"/>
    <property type="evidence" value="ECO:0007669"/>
    <property type="project" value="TreeGrafter"/>
</dbReference>
<evidence type="ECO:0000313" key="5">
    <source>
        <dbReference type="Proteomes" id="UP000198280"/>
    </source>
</evidence>
<name>A0A239BWE9_9ACTN</name>
<dbReference type="GO" id="GO:0005524">
    <property type="term" value="F:ATP binding"/>
    <property type="evidence" value="ECO:0007669"/>
    <property type="project" value="UniProtKB-KW"/>
</dbReference>
<dbReference type="InterPro" id="IPR011990">
    <property type="entry name" value="TPR-like_helical_dom_sf"/>
</dbReference>
<dbReference type="InterPro" id="IPR000792">
    <property type="entry name" value="Tscrpt_reg_LuxR_C"/>
</dbReference>
<dbReference type="AlphaFoldDB" id="A0A239BWE9"/>
<keyword evidence="5" id="KW-1185">Reference proteome</keyword>
<dbReference type="SUPFAM" id="SSF52540">
    <property type="entry name" value="P-loop containing nucleoside triphosphate hydrolases"/>
    <property type="match status" value="1"/>
</dbReference>
<dbReference type="PRINTS" id="PR00038">
    <property type="entry name" value="HTHLUXR"/>
</dbReference>
<dbReference type="SUPFAM" id="SSF48452">
    <property type="entry name" value="TPR-like"/>
    <property type="match status" value="1"/>
</dbReference>
<dbReference type="Gene3D" id="1.25.40.10">
    <property type="entry name" value="Tetratricopeptide repeat domain"/>
    <property type="match status" value="1"/>
</dbReference>
<dbReference type="Gene3D" id="1.10.10.10">
    <property type="entry name" value="Winged helix-like DNA-binding domain superfamily/Winged helix DNA-binding domain"/>
    <property type="match status" value="1"/>
</dbReference>
<dbReference type="CDD" id="cd06170">
    <property type="entry name" value="LuxR_C_like"/>
    <property type="match status" value="1"/>
</dbReference>
<dbReference type="SUPFAM" id="SSF46894">
    <property type="entry name" value="C-terminal effector domain of the bipartite response regulators"/>
    <property type="match status" value="1"/>
</dbReference>
<proteinExistence type="predicted"/>
<dbReference type="SMART" id="SM00421">
    <property type="entry name" value="HTH_LUXR"/>
    <property type="match status" value="1"/>
</dbReference>
<dbReference type="GO" id="GO:0006355">
    <property type="term" value="P:regulation of DNA-templated transcription"/>
    <property type="evidence" value="ECO:0007669"/>
    <property type="project" value="InterPro"/>
</dbReference>
<dbReference type="Gene3D" id="3.40.50.300">
    <property type="entry name" value="P-loop containing nucleotide triphosphate hydrolases"/>
    <property type="match status" value="1"/>
</dbReference>
<organism evidence="4 5">
    <name type="scientific">Actinacidiphila glaucinigra</name>
    <dbReference type="NCBI Taxonomy" id="235986"/>
    <lineage>
        <taxon>Bacteria</taxon>
        <taxon>Bacillati</taxon>
        <taxon>Actinomycetota</taxon>
        <taxon>Actinomycetes</taxon>
        <taxon>Kitasatosporales</taxon>
        <taxon>Streptomycetaceae</taxon>
        <taxon>Actinacidiphila</taxon>
    </lineage>
</organism>
<keyword evidence="2" id="KW-0067">ATP-binding</keyword>
<dbReference type="PROSITE" id="PS50043">
    <property type="entry name" value="HTH_LUXR_2"/>
    <property type="match status" value="1"/>
</dbReference>
<dbReference type="InterPro" id="IPR027417">
    <property type="entry name" value="P-loop_NTPase"/>
</dbReference>
<dbReference type="InterPro" id="IPR003593">
    <property type="entry name" value="AAA+_ATPase"/>
</dbReference>
<dbReference type="Pfam" id="PF13191">
    <property type="entry name" value="AAA_16"/>
    <property type="match status" value="1"/>
</dbReference>
<evidence type="ECO:0000259" key="3">
    <source>
        <dbReference type="PROSITE" id="PS50043"/>
    </source>
</evidence>
<dbReference type="InterPro" id="IPR041664">
    <property type="entry name" value="AAA_16"/>
</dbReference>
<dbReference type="GO" id="GO:0004016">
    <property type="term" value="F:adenylate cyclase activity"/>
    <property type="evidence" value="ECO:0007669"/>
    <property type="project" value="TreeGrafter"/>
</dbReference>
<evidence type="ECO:0000313" key="4">
    <source>
        <dbReference type="EMBL" id="SNS11374.1"/>
    </source>
</evidence>
<gene>
    <name evidence="4" type="ORF">SAMN05216252_103192</name>
</gene>
<dbReference type="OrthoDB" id="3796539at2"/>
<dbReference type="InterPro" id="IPR036388">
    <property type="entry name" value="WH-like_DNA-bd_sf"/>
</dbReference>
<dbReference type="SMART" id="SM00382">
    <property type="entry name" value="AAA"/>
    <property type="match status" value="1"/>
</dbReference>
<dbReference type="PANTHER" id="PTHR16305:SF35">
    <property type="entry name" value="TRANSCRIPTIONAL ACTIVATOR DOMAIN"/>
    <property type="match status" value="1"/>
</dbReference>
<reference evidence="4 5" key="1">
    <citation type="submission" date="2017-06" db="EMBL/GenBank/DDBJ databases">
        <authorList>
            <person name="Kim H.J."/>
            <person name="Triplett B.A."/>
        </authorList>
    </citation>
    <scope>NUCLEOTIDE SEQUENCE [LARGE SCALE GENOMIC DNA]</scope>
    <source>
        <strain evidence="4 5">CGMCC 4.1858</strain>
    </source>
</reference>
<dbReference type="PANTHER" id="PTHR16305">
    <property type="entry name" value="TESTICULAR SOLUBLE ADENYLYL CYCLASE"/>
    <property type="match status" value="1"/>
</dbReference>
<evidence type="ECO:0000256" key="2">
    <source>
        <dbReference type="ARBA" id="ARBA00022840"/>
    </source>
</evidence>
<dbReference type="InterPro" id="IPR016032">
    <property type="entry name" value="Sig_transdc_resp-reg_C-effctor"/>
</dbReference>
<dbReference type="RefSeq" id="WP_089222883.1">
    <property type="nucleotide sequence ID" value="NZ_FZOF01000003.1"/>
</dbReference>
<feature type="domain" description="HTH luxR-type" evidence="3">
    <location>
        <begin position="870"/>
        <end position="932"/>
    </location>
</feature>
<sequence>MEQVFDVPARPRPDQVIGRADVLARARGHLAHGGSLLLYGPAGIGKSTVLRTLAEECNGEPTVLRCSATESESHLPFLALVDLLGLVADQVSDRLPAPQRAALESALTGRGESSLQRDGLALRLAVLSVLRALAADGPVLIVVDDLQWMDPASAELLAFAARRVAELPVRVLGAVRTDADPQDQHDRYLRAFPQDVLTLRVTPLSRPDVSELLDGRGHTGLPRAVVRDIHRTSGGNPLFALELGRALAESRTPPRPGEPLPVPTSLRALVLNRLEMLSAETRRTLLIASAGARPTLATLRSAGRANAEGETGVAASLGLVEMDPDDGSGPVRFAHPLISAALYAEATPEDRRSAHAALAAAAVDPIERARHLALATSGKDERVAASLAEAAEEARSRGAPSMAAQLGLLAARHSPEGAVPTADERRLRAAEDALTAGEPELARATAREVLARATIPADRVRAWSVVIDSAGQALSEVDDVFPQALADAGDDPRLQGLVRYQLAWRALVDGQMHEARAEAARSAALAAQAGDRRTELLALSFKALNETTMGHPDAAATLALASAEPQDPDVAMNHNGPVYIRSRYLLMSDQLDEARAALTWLAGEARQRGAVETEVYSVRSLAEIELRSGRCGTALDLARESLRLAEDIGIGEGFALQIASLAEAAGGTVERALSLAGDAVRRAEADSDMPYMTRALYALGHARLVGADPQGAVDALRRVRALEREMGVTEPARGRWQGDLAEALVLTGALGEAREVIDETRRHALRLGRQSILAVLERAEGMLLAARGDTDGAVAVLTGARQRMSALGYGLDEARAVLALARVEADRRNRGAAGAALDEAGRLFRRSKALPWLEQTGQAPAAPAAAAPPELDGLASMERQVAALVLEGATNREIAAALFVSVKTVEATLTRVYRKLGIRSRVDIVRLAAGRRAG</sequence>
<dbReference type="Pfam" id="PF00196">
    <property type="entry name" value="GerE"/>
    <property type="match status" value="1"/>
</dbReference>
<protein>
    <submittedName>
        <fullName evidence="4">Regulatory protein, luxR family</fullName>
    </submittedName>
</protein>
<keyword evidence="1" id="KW-0547">Nucleotide-binding</keyword>
<accession>A0A239BWE9</accession>
<dbReference type="GO" id="GO:0003677">
    <property type="term" value="F:DNA binding"/>
    <property type="evidence" value="ECO:0007669"/>
    <property type="project" value="InterPro"/>
</dbReference>
<dbReference type="EMBL" id="FZOF01000003">
    <property type="protein sequence ID" value="SNS11374.1"/>
    <property type="molecule type" value="Genomic_DNA"/>
</dbReference>